<dbReference type="AlphaFoldDB" id="A0AAF0D1X3"/>
<evidence type="ECO:0000313" key="2">
    <source>
        <dbReference type="EMBL" id="WEU40146.1"/>
    </source>
</evidence>
<protein>
    <submittedName>
        <fullName evidence="2">Uncharacterized protein</fullName>
    </submittedName>
</protein>
<name>A0AAF0D1X3_ODILC</name>
<feature type="transmembrane region" description="Helical" evidence="1">
    <location>
        <begin position="46"/>
        <end position="65"/>
    </location>
</feature>
<organism evidence="2 3">
    <name type="scientific">Odinarchaeota yellowstonii (strain LCB_4)</name>
    <dbReference type="NCBI Taxonomy" id="1841599"/>
    <lineage>
        <taxon>Archaea</taxon>
        <taxon>Promethearchaeati</taxon>
        <taxon>Candidatus Odinarchaeota</taxon>
        <taxon>Candidatus Odinarchaeia</taxon>
        <taxon>Candidatus Odinarchaeales</taxon>
        <taxon>Candidatus Odinarchaeaceae</taxon>
        <taxon>Candidatus Odinarchaeum</taxon>
    </lineage>
</organism>
<keyword evidence="1" id="KW-0812">Transmembrane</keyword>
<dbReference type="KEGG" id="oyw:OdinLCB4_006655"/>
<proteinExistence type="predicted"/>
<dbReference type="EMBL" id="CP091871">
    <property type="protein sequence ID" value="WEU40146.1"/>
    <property type="molecule type" value="Genomic_DNA"/>
</dbReference>
<dbReference type="Proteomes" id="UP000186851">
    <property type="component" value="Chromosome"/>
</dbReference>
<evidence type="ECO:0000256" key="1">
    <source>
        <dbReference type="SAM" id="Phobius"/>
    </source>
</evidence>
<feature type="transmembrane region" description="Helical" evidence="1">
    <location>
        <begin position="103"/>
        <end position="124"/>
    </location>
</feature>
<keyword evidence="1" id="KW-1133">Transmembrane helix</keyword>
<reference evidence="2" key="1">
    <citation type="journal article" date="2017" name="Nature">
        <title>Asgard archaea illuminate the origin of eukaryotic cellular complexity.</title>
        <authorList>
            <person name="Zaremba-Niedzwiedzka K."/>
            <person name="Caceres E.F."/>
            <person name="Saw J.H."/>
            <person name="Backstrom D."/>
            <person name="Juzokaite L."/>
            <person name="Vancaester E."/>
            <person name="Seitz K.W."/>
            <person name="Anantharaman K."/>
            <person name="Starnawski P."/>
            <person name="Kjeldsen K.U."/>
            <person name="Scott M.B."/>
            <person name="Nunoura T."/>
            <person name="Banfield J.F."/>
            <person name="Schramm A."/>
            <person name="Baker B.J."/>
            <person name="Spang A."/>
            <person name="Ettema T.J.G."/>
        </authorList>
    </citation>
    <scope>NUCLEOTIDE SEQUENCE</scope>
    <source>
        <strain evidence="2">LCB_4</strain>
    </source>
</reference>
<reference evidence="2" key="2">
    <citation type="journal article" date="2022" name="Nat. Microbiol.">
        <title>A closed Candidatus Odinarchaeum chromosome exposes Asgard archaeal viruses.</title>
        <authorList>
            <person name="Tamarit D."/>
            <person name="Caceres E.F."/>
            <person name="Krupovic M."/>
            <person name="Nijland R."/>
            <person name="Eme L."/>
            <person name="Robinson N.P."/>
            <person name="Ettema T.J.G."/>
        </authorList>
    </citation>
    <scope>NUCLEOTIDE SEQUENCE</scope>
    <source>
        <strain evidence="2">LCB_4</strain>
    </source>
</reference>
<accession>A0AAF0D1X3</accession>
<gene>
    <name evidence="2" type="ORF">OdinLCB4_006655</name>
</gene>
<sequence length="126" mass="13613">MTSNTSKNKRISMLAEFYGSIMLIIIGAIVTVIVSLFFGGLGFWNIFGFVMIFAGIANIIYALISEKLPNPNSTLRGGLLILFIGLACLISFLPHILLGTLQIMTLILTLIGVGVTVIGVYQGFKK</sequence>
<feature type="transmembrane region" description="Helical" evidence="1">
    <location>
        <begin position="77"/>
        <end position="97"/>
    </location>
</feature>
<evidence type="ECO:0000313" key="3">
    <source>
        <dbReference type="Proteomes" id="UP000186851"/>
    </source>
</evidence>
<feature type="transmembrane region" description="Helical" evidence="1">
    <location>
        <begin position="21"/>
        <end position="40"/>
    </location>
</feature>
<keyword evidence="1" id="KW-0472">Membrane</keyword>